<comment type="subcellular location">
    <subcellularLocation>
        <location evidence="1">Cell membrane</location>
        <topology evidence="1">Peripheral membrane protein</topology>
    </subcellularLocation>
</comment>
<dbReference type="InterPro" id="IPR051535">
    <property type="entry name" value="Siderophore_ABC-ATPase"/>
</dbReference>
<reference evidence="9" key="1">
    <citation type="submission" date="2020-12" db="EMBL/GenBank/DDBJ databases">
        <title>Leucobacter sp. CAS2, isolated from Chromium sludge.</title>
        <authorList>
            <person name="Xu Z."/>
        </authorList>
    </citation>
    <scope>NUCLEOTIDE SEQUENCE</scope>
    <source>
        <strain evidence="9">CSA2</strain>
    </source>
</reference>
<gene>
    <name evidence="9" type="ORF">JD292_03445</name>
</gene>
<accession>A0A934QC58</accession>
<dbReference type="GO" id="GO:0016887">
    <property type="term" value="F:ATP hydrolysis activity"/>
    <property type="evidence" value="ECO:0007669"/>
    <property type="project" value="InterPro"/>
</dbReference>
<keyword evidence="2" id="KW-0813">Transport</keyword>
<keyword evidence="3" id="KW-1003">Cell membrane</keyword>
<evidence type="ECO:0000256" key="5">
    <source>
        <dbReference type="ARBA" id="ARBA00023004"/>
    </source>
</evidence>
<dbReference type="SMART" id="SM00382">
    <property type="entry name" value="AAA"/>
    <property type="match status" value="1"/>
</dbReference>
<dbReference type="Proteomes" id="UP000618733">
    <property type="component" value="Unassembled WGS sequence"/>
</dbReference>
<dbReference type="GO" id="GO:0006826">
    <property type="term" value="P:iron ion transport"/>
    <property type="evidence" value="ECO:0007669"/>
    <property type="project" value="UniProtKB-KW"/>
</dbReference>
<dbReference type="EMBL" id="JAEHOI010000002">
    <property type="protein sequence ID" value="MBK0421135.1"/>
    <property type="molecule type" value="Genomic_DNA"/>
</dbReference>
<evidence type="ECO:0000313" key="9">
    <source>
        <dbReference type="EMBL" id="MBK0421135.1"/>
    </source>
</evidence>
<keyword evidence="5" id="KW-0408">Iron</keyword>
<dbReference type="Pfam" id="PF13476">
    <property type="entry name" value="AAA_23"/>
    <property type="match status" value="1"/>
</dbReference>
<sequence>MFGTPTLPIRRVEEHRLAPLERDQWPAWVPAVRQLLDEGLDLGPLTILAGENGSGKSTILEAIAEAFGLNAEGGTRNAMHRTQRTESGLAENLQLVRGAGASKKGVFLRAETMHGHLAYQSEINGGRHNFQSHGESFIEFFSSRSMIRGLWLFDEAESALSFTGCLALVAHITGLIETGSQVIVSTHSPILAAIPGAEILELDEHGFHRCEYDDLELVRSWRQFLDGPDRFLRHLG</sequence>
<evidence type="ECO:0000313" key="10">
    <source>
        <dbReference type="Proteomes" id="UP000618733"/>
    </source>
</evidence>
<dbReference type="AlphaFoldDB" id="A0A934QC58"/>
<evidence type="ECO:0000256" key="7">
    <source>
        <dbReference type="ARBA" id="ARBA00023136"/>
    </source>
</evidence>
<keyword evidence="4" id="KW-0410">Iron transport</keyword>
<dbReference type="GO" id="GO:0005886">
    <property type="term" value="C:plasma membrane"/>
    <property type="evidence" value="ECO:0007669"/>
    <property type="project" value="UniProtKB-SubCell"/>
</dbReference>
<protein>
    <submittedName>
        <fullName evidence="9">AAA family ATPase</fullName>
    </submittedName>
</protein>
<dbReference type="GO" id="GO:0006302">
    <property type="term" value="P:double-strand break repair"/>
    <property type="evidence" value="ECO:0007669"/>
    <property type="project" value="InterPro"/>
</dbReference>
<dbReference type="SUPFAM" id="SSF52540">
    <property type="entry name" value="P-loop containing nucleoside triphosphate hydrolases"/>
    <property type="match status" value="1"/>
</dbReference>
<dbReference type="InterPro" id="IPR003593">
    <property type="entry name" value="AAA+_ATPase"/>
</dbReference>
<keyword evidence="6" id="KW-0406">Ion transport</keyword>
<dbReference type="InterPro" id="IPR038729">
    <property type="entry name" value="Rad50/SbcC_AAA"/>
</dbReference>
<organism evidence="9 10">
    <name type="scientific">Leucobacter edaphi</name>
    <dbReference type="NCBI Taxonomy" id="2796472"/>
    <lineage>
        <taxon>Bacteria</taxon>
        <taxon>Bacillati</taxon>
        <taxon>Actinomycetota</taxon>
        <taxon>Actinomycetes</taxon>
        <taxon>Micrococcales</taxon>
        <taxon>Microbacteriaceae</taxon>
        <taxon>Leucobacter</taxon>
    </lineage>
</organism>
<proteinExistence type="predicted"/>
<dbReference type="RefSeq" id="WP_200131322.1">
    <property type="nucleotide sequence ID" value="NZ_JAEHOI010000002.1"/>
</dbReference>
<keyword evidence="10" id="KW-1185">Reference proteome</keyword>
<dbReference type="Gene3D" id="3.40.50.300">
    <property type="entry name" value="P-loop containing nucleotide triphosphate hydrolases"/>
    <property type="match status" value="1"/>
</dbReference>
<evidence type="ECO:0000256" key="4">
    <source>
        <dbReference type="ARBA" id="ARBA00022496"/>
    </source>
</evidence>
<evidence type="ECO:0000256" key="2">
    <source>
        <dbReference type="ARBA" id="ARBA00022448"/>
    </source>
</evidence>
<evidence type="ECO:0000256" key="3">
    <source>
        <dbReference type="ARBA" id="ARBA00022475"/>
    </source>
</evidence>
<name>A0A934QC58_9MICO</name>
<evidence type="ECO:0000256" key="6">
    <source>
        <dbReference type="ARBA" id="ARBA00023065"/>
    </source>
</evidence>
<feature type="domain" description="AAA+ ATPase" evidence="8">
    <location>
        <begin position="42"/>
        <end position="216"/>
    </location>
</feature>
<comment type="caution">
    <text evidence="9">The sequence shown here is derived from an EMBL/GenBank/DDBJ whole genome shotgun (WGS) entry which is preliminary data.</text>
</comment>
<evidence type="ECO:0000256" key="1">
    <source>
        <dbReference type="ARBA" id="ARBA00004202"/>
    </source>
</evidence>
<evidence type="ECO:0000259" key="8">
    <source>
        <dbReference type="SMART" id="SM00382"/>
    </source>
</evidence>
<dbReference type="PANTHER" id="PTHR42771:SF2">
    <property type="entry name" value="IRON(3+)-HYDROXAMATE IMPORT ATP-BINDING PROTEIN FHUC"/>
    <property type="match status" value="1"/>
</dbReference>
<dbReference type="InterPro" id="IPR027417">
    <property type="entry name" value="P-loop_NTPase"/>
</dbReference>
<dbReference type="PANTHER" id="PTHR42771">
    <property type="entry name" value="IRON(3+)-HYDROXAMATE IMPORT ATP-BINDING PROTEIN FHUC"/>
    <property type="match status" value="1"/>
</dbReference>
<keyword evidence="7" id="KW-0472">Membrane</keyword>